<keyword evidence="2 3" id="KW-0175">Coiled coil</keyword>
<feature type="coiled-coil region" evidence="3">
    <location>
        <begin position="305"/>
        <end position="353"/>
    </location>
</feature>
<dbReference type="InterPro" id="IPR050465">
    <property type="entry name" value="UPF0194_transport"/>
</dbReference>
<dbReference type="AlphaFoldDB" id="A0AAW3JQC9"/>
<evidence type="ECO:0000256" key="2">
    <source>
        <dbReference type="ARBA" id="ARBA00023054"/>
    </source>
</evidence>
<dbReference type="Proteomes" id="UP000050833">
    <property type="component" value="Unassembled WGS sequence"/>
</dbReference>
<keyword evidence="5" id="KW-1185">Reference proteome</keyword>
<dbReference type="SUPFAM" id="SSF57997">
    <property type="entry name" value="Tropomyosin"/>
    <property type="match status" value="1"/>
</dbReference>
<name>A0AAW3JQC9_9FIRM</name>
<dbReference type="EMBL" id="LLKB01000005">
    <property type="protein sequence ID" value="KQC84724.1"/>
    <property type="molecule type" value="Genomic_DNA"/>
</dbReference>
<evidence type="ECO:0000313" key="4">
    <source>
        <dbReference type="EMBL" id="KQC84724.1"/>
    </source>
</evidence>
<dbReference type="GO" id="GO:0030313">
    <property type="term" value="C:cell envelope"/>
    <property type="evidence" value="ECO:0007669"/>
    <property type="project" value="UniProtKB-SubCell"/>
</dbReference>
<feature type="coiled-coil region" evidence="3">
    <location>
        <begin position="383"/>
        <end position="410"/>
    </location>
</feature>
<proteinExistence type="predicted"/>
<evidence type="ECO:0000313" key="5">
    <source>
        <dbReference type="Proteomes" id="UP000050833"/>
    </source>
</evidence>
<gene>
    <name evidence="4" type="ORF">APZ18_08310</name>
</gene>
<comment type="subcellular location">
    <subcellularLocation>
        <location evidence="1">Cell envelope</location>
    </subcellularLocation>
</comment>
<dbReference type="PANTHER" id="PTHR32347">
    <property type="entry name" value="EFFLUX SYSTEM COMPONENT YKNX-RELATED"/>
    <property type="match status" value="1"/>
</dbReference>
<accession>A0AAW3JQC9</accession>
<evidence type="ECO:0000256" key="3">
    <source>
        <dbReference type="SAM" id="Coils"/>
    </source>
</evidence>
<organism evidence="4 5">
    <name type="scientific">Butyribacter intestini</name>
    <dbReference type="NCBI Taxonomy" id="1703332"/>
    <lineage>
        <taxon>Bacteria</taxon>
        <taxon>Bacillati</taxon>
        <taxon>Bacillota</taxon>
        <taxon>Clostridia</taxon>
        <taxon>Lachnospirales</taxon>
        <taxon>Lachnospiraceae</taxon>
        <taxon>Butyribacter</taxon>
    </lineage>
</organism>
<feature type="coiled-coil region" evidence="3">
    <location>
        <begin position="168"/>
        <end position="251"/>
    </location>
</feature>
<reference evidence="4 5" key="1">
    <citation type="submission" date="2015-10" db="EMBL/GenBank/DDBJ databases">
        <title>Butyribacter intestini gen. nov., sp. nov., a butyric acid-producing bacterium of the family Lachnospiraceae isolated from the human faeces.</title>
        <authorList>
            <person name="Zou Y."/>
            <person name="Xue W."/>
            <person name="Luo G."/>
            <person name="Lv M."/>
        </authorList>
    </citation>
    <scope>NUCLEOTIDE SEQUENCE [LARGE SCALE GENOMIC DNA]</scope>
    <source>
        <strain evidence="4 5">TF01-11</strain>
    </source>
</reference>
<protein>
    <submittedName>
        <fullName evidence="4">Uncharacterized protein</fullName>
    </submittedName>
</protein>
<sequence>MHRKRKIALTMAVVLVIAGVGVYGGNRILKNNSSEQSEQTNNSYNKNIASAKTQNSNILQAEGMTSGGTDYQLYNLNLKGTSKTGALEVESVLKSSGDEVKKGDALIKLTKDSVSDTRKILYKAVKTYKKKYASAKLDYEEAVYDAKSDYQDRLSAYSSALIDYKDSLSEYTGTVKEAKRQLDKSKKIISTYPGKIKNSKKTLAAKQKQLSSVNKKFKKAKKQVENKAKVLATKQKSYEQAKQKYDELSTVSRYIGDFSRENKSDISQLTTNIEQNLASAKKDMESKNTAYSKALKSSTSTEKTYEQYNTKKTQLSKSISTLKNNISSYGTDYKNAKLNLNNYSSTYNQALSEETTGKVSAKKTYDESVKAYKNADTVYNAAIKSAKDTLQKAKDNYTNAKARVAAFNKLISGNNVVAQMSGTLSEMSYESGDMLNSMTAIAGYSNENTLSIDVTVDQTDIGKISVGDEASVSVQNMPQTVTGKVAAIETSSSSESVSKVTYTVTVSIDNSQKMLSSGAATQVIFNQNNEENEQKGK</sequence>
<evidence type="ECO:0000256" key="1">
    <source>
        <dbReference type="ARBA" id="ARBA00004196"/>
    </source>
</evidence>
<comment type="caution">
    <text evidence="4">The sequence shown here is derived from an EMBL/GenBank/DDBJ whole genome shotgun (WGS) entry which is preliminary data.</text>
</comment>
<dbReference type="Gene3D" id="2.40.30.170">
    <property type="match status" value="1"/>
</dbReference>